<dbReference type="GO" id="GO:0030170">
    <property type="term" value="F:pyridoxal phosphate binding"/>
    <property type="evidence" value="ECO:0007669"/>
    <property type="project" value="InterPro"/>
</dbReference>
<name>A0A161RFA3_9BACL</name>
<gene>
    <name evidence="6" type="ORF">AV656_06715</name>
</gene>
<dbReference type="NCBIfam" id="NF005810">
    <property type="entry name" value="PRK07671.1"/>
    <property type="match status" value="1"/>
</dbReference>
<dbReference type="Gene3D" id="3.40.640.10">
    <property type="entry name" value="Type I PLP-dependent aspartate aminotransferase-like (Major domain)"/>
    <property type="match status" value="1"/>
</dbReference>
<comment type="cofactor">
    <cofactor evidence="1 5">
        <name>pyridoxal 5'-phosphate</name>
        <dbReference type="ChEBI" id="CHEBI:597326"/>
    </cofactor>
</comment>
<dbReference type="InterPro" id="IPR000277">
    <property type="entry name" value="Cys/Met-Metab_PyrdxlP-dep_enz"/>
</dbReference>
<evidence type="ECO:0000256" key="3">
    <source>
        <dbReference type="ARBA" id="ARBA00022898"/>
    </source>
</evidence>
<organism evidence="6 7">
    <name type="scientific">Bhargavaea cecembensis</name>
    <dbReference type="NCBI Taxonomy" id="394098"/>
    <lineage>
        <taxon>Bacteria</taxon>
        <taxon>Bacillati</taxon>
        <taxon>Bacillota</taxon>
        <taxon>Bacilli</taxon>
        <taxon>Bacillales</taxon>
        <taxon>Caryophanaceae</taxon>
        <taxon>Bhargavaea</taxon>
    </lineage>
</organism>
<reference evidence="6 7" key="1">
    <citation type="submission" date="2016-01" db="EMBL/GenBank/DDBJ databases">
        <title>Whole genome sequencing of Bhargavaea cecembensis T14.</title>
        <authorList>
            <person name="Hong K.W."/>
        </authorList>
    </citation>
    <scope>NUCLEOTIDE SEQUENCE [LARGE SCALE GENOMIC DNA]</scope>
    <source>
        <strain evidence="6 7">T14</strain>
    </source>
</reference>
<dbReference type="InterPro" id="IPR015421">
    <property type="entry name" value="PyrdxlP-dep_Trfase_major"/>
</dbReference>
<dbReference type="PIRSF" id="PIRSF001434">
    <property type="entry name" value="CGS"/>
    <property type="match status" value="1"/>
</dbReference>
<protein>
    <submittedName>
        <fullName evidence="6">Cystathionine gamma-synthase</fullName>
    </submittedName>
</protein>
<dbReference type="Proteomes" id="UP000076490">
    <property type="component" value="Unassembled WGS sequence"/>
</dbReference>
<evidence type="ECO:0000256" key="4">
    <source>
        <dbReference type="PIRSR" id="PIRSR001434-2"/>
    </source>
</evidence>
<keyword evidence="3 4" id="KW-0663">Pyridoxal phosphate</keyword>
<dbReference type="Gene3D" id="3.90.1150.10">
    <property type="entry name" value="Aspartate Aminotransferase, domain 1"/>
    <property type="match status" value="1"/>
</dbReference>
<dbReference type="InterPro" id="IPR015424">
    <property type="entry name" value="PyrdxlP-dep_Trfase"/>
</dbReference>
<proteinExistence type="inferred from homology"/>
<dbReference type="PANTHER" id="PTHR11808">
    <property type="entry name" value="TRANS-SULFURATION ENZYME FAMILY MEMBER"/>
    <property type="match status" value="1"/>
</dbReference>
<dbReference type="AlphaFoldDB" id="A0A161RFA3"/>
<dbReference type="CDD" id="cd00614">
    <property type="entry name" value="CGS_like"/>
    <property type="match status" value="1"/>
</dbReference>
<evidence type="ECO:0000256" key="1">
    <source>
        <dbReference type="ARBA" id="ARBA00001933"/>
    </source>
</evidence>
<dbReference type="GO" id="GO:0005737">
    <property type="term" value="C:cytoplasm"/>
    <property type="evidence" value="ECO:0007669"/>
    <property type="project" value="TreeGrafter"/>
</dbReference>
<dbReference type="PROSITE" id="PS00868">
    <property type="entry name" value="CYS_MET_METAB_PP"/>
    <property type="match status" value="1"/>
</dbReference>
<dbReference type="GO" id="GO:0019343">
    <property type="term" value="P:cysteine biosynthetic process via cystathionine"/>
    <property type="evidence" value="ECO:0007669"/>
    <property type="project" value="TreeGrafter"/>
</dbReference>
<dbReference type="GO" id="GO:0004123">
    <property type="term" value="F:cystathionine gamma-lyase activity"/>
    <property type="evidence" value="ECO:0007669"/>
    <property type="project" value="TreeGrafter"/>
</dbReference>
<dbReference type="GO" id="GO:0003962">
    <property type="term" value="F:cystathionine gamma-synthase activity"/>
    <property type="evidence" value="ECO:0007669"/>
    <property type="project" value="TreeGrafter"/>
</dbReference>
<dbReference type="RefSeq" id="WP_063180233.1">
    <property type="nucleotide sequence ID" value="NZ_LQNT01000009.1"/>
</dbReference>
<dbReference type="GO" id="GO:0019346">
    <property type="term" value="P:transsulfuration"/>
    <property type="evidence" value="ECO:0007669"/>
    <property type="project" value="InterPro"/>
</dbReference>
<dbReference type="InterPro" id="IPR054542">
    <property type="entry name" value="Cys_met_metab_PP"/>
</dbReference>
<evidence type="ECO:0000256" key="2">
    <source>
        <dbReference type="ARBA" id="ARBA00009077"/>
    </source>
</evidence>
<dbReference type="Pfam" id="PF01053">
    <property type="entry name" value="Cys_Met_Meta_PP"/>
    <property type="match status" value="1"/>
</dbReference>
<dbReference type="FunFam" id="3.90.1150.10:FF:000008">
    <property type="entry name" value="Cystathionine gamma-synthase"/>
    <property type="match status" value="1"/>
</dbReference>
<dbReference type="PANTHER" id="PTHR11808:SF15">
    <property type="entry name" value="CYSTATHIONINE GAMMA-LYASE"/>
    <property type="match status" value="1"/>
</dbReference>
<sequence>MRKKTQLIHGGVSRDPYTGAVSIPIYQASTFKQDGVGNFKYEYARTGNPTREALEQLIADLEGGARGFAFASGMAAITATVQLFKSGDHLLVTDDVYGGTFRVMDKIFSRFGIGVSFVDTSNPEAIRKEIRPETRAIFVETPTNPLLKVTDLETVSGIAKEHGLKLIVDNTFSTPYWQNPISHGADIVLHSATKYLGGHSDVVAGLVVAKDEQLGEELHFVQNSTGGVLAPNDSWLLIRGIKTLGIRMEEIEQNTAQVVRFLTEHEAVGKVYYPGLADHPGHDVHQKQAGGFGGMVSFTVKNQEKALSLLEKVRYFTLAESLGAVESLISIPALMTHASIPEKRRHELGIEDGLVRISVGLEDPLDLIEDLEQALTSNLIFAGINAELDK</sequence>
<evidence type="ECO:0000313" key="6">
    <source>
        <dbReference type="EMBL" id="KZE38592.1"/>
    </source>
</evidence>
<comment type="similarity">
    <text evidence="2 5">Belongs to the trans-sulfuration enzymes family.</text>
</comment>
<dbReference type="OrthoDB" id="9780685at2"/>
<evidence type="ECO:0000313" key="7">
    <source>
        <dbReference type="Proteomes" id="UP000076490"/>
    </source>
</evidence>
<accession>A0A161RFA3</accession>
<comment type="caution">
    <text evidence="6">The sequence shown here is derived from an EMBL/GenBank/DDBJ whole genome shotgun (WGS) entry which is preliminary data.</text>
</comment>
<dbReference type="InterPro" id="IPR015422">
    <property type="entry name" value="PyrdxlP-dep_Trfase_small"/>
</dbReference>
<evidence type="ECO:0000256" key="5">
    <source>
        <dbReference type="RuleBase" id="RU362118"/>
    </source>
</evidence>
<dbReference type="EMBL" id="LQNT01000009">
    <property type="protein sequence ID" value="KZE38592.1"/>
    <property type="molecule type" value="Genomic_DNA"/>
</dbReference>
<dbReference type="SUPFAM" id="SSF53383">
    <property type="entry name" value="PLP-dependent transferases"/>
    <property type="match status" value="1"/>
</dbReference>
<feature type="modified residue" description="N6-(pyridoxal phosphate)lysine" evidence="4">
    <location>
        <position position="194"/>
    </location>
</feature>
<dbReference type="FunFam" id="3.40.640.10:FF:000009">
    <property type="entry name" value="Cystathionine gamma-synthase homolog"/>
    <property type="match status" value="1"/>
</dbReference>